<feature type="transmembrane region" description="Helical" evidence="1">
    <location>
        <begin position="216"/>
        <end position="236"/>
    </location>
</feature>
<reference evidence="3 4" key="1">
    <citation type="submission" date="2016-10" db="EMBL/GenBank/DDBJ databases">
        <authorList>
            <person name="de Groot N.N."/>
        </authorList>
    </citation>
    <scope>NUCLEOTIDE SEQUENCE [LARGE SCALE GENOMIC DNA]</scope>
    <source>
        <strain evidence="3 4">S3b</strain>
    </source>
</reference>
<name>A0A1H2U1G6_9FIRM</name>
<dbReference type="InterPro" id="IPR006976">
    <property type="entry name" value="VanZ-like"/>
</dbReference>
<evidence type="ECO:0000313" key="3">
    <source>
        <dbReference type="EMBL" id="SDW49847.1"/>
    </source>
</evidence>
<keyword evidence="1" id="KW-1133">Transmembrane helix</keyword>
<dbReference type="InterPro" id="IPR053150">
    <property type="entry name" value="Teicoplanin_resist-assoc"/>
</dbReference>
<feature type="transmembrane region" description="Helical" evidence="1">
    <location>
        <begin position="242"/>
        <end position="268"/>
    </location>
</feature>
<keyword evidence="1" id="KW-0472">Membrane</keyword>
<feature type="transmembrane region" description="Helical" evidence="1">
    <location>
        <begin position="12"/>
        <end position="30"/>
    </location>
</feature>
<evidence type="ECO:0000256" key="1">
    <source>
        <dbReference type="SAM" id="Phobius"/>
    </source>
</evidence>
<dbReference type="RefSeq" id="WP_074686440.1">
    <property type="nucleotide sequence ID" value="NZ_FNNF01000017.1"/>
</dbReference>
<dbReference type="OrthoDB" id="4822551at2"/>
<gene>
    <name evidence="3" type="ORF">SAMN04487759_11744</name>
</gene>
<feature type="domain" description="VanZ-like" evidence="2">
    <location>
        <begin position="50"/>
        <end position="183"/>
    </location>
</feature>
<proteinExistence type="predicted"/>
<dbReference type="EMBL" id="FNNF01000017">
    <property type="protein sequence ID" value="SDW49847.1"/>
    <property type="molecule type" value="Genomic_DNA"/>
</dbReference>
<dbReference type="Pfam" id="PF04892">
    <property type="entry name" value="VanZ"/>
    <property type="match status" value="1"/>
</dbReference>
<evidence type="ECO:0000259" key="2">
    <source>
        <dbReference type="Pfam" id="PF04892"/>
    </source>
</evidence>
<dbReference type="Proteomes" id="UP000182429">
    <property type="component" value="Unassembled WGS sequence"/>
</dbReference>
<feature type="transmembrane region" description="Helical" evidence="1">
    <location>
        <begin position="103"/>
        <end position="121"/>
    </location>
</feature>
<accession>A0A1H2U1G6</accession>
<protein>
    <submittedName>
        <fullName evidence="3">VanZ like family protein</fullName>
    </submittedName>
</protein>
<sequence>MYRLIGISSIEGIFNCYVFLMIIVTAIHYYRKKKGIAKYSLFTKAIMTYYFLILFNTAIFGFKVATGEMLQDIIKESRGYSSFQFIPFFSIRSTYEGAGSWEYPTIQIIGSILLLFPLAYSMRILKDMSAKKVFITCLIINVGIEFIQMMINIITRIPSHWVNIDDIILNMTGVVLALLVAKVTYKFKDYFLDILFVYPDHRNTTHGKISKRSQEILAMLILYFGYILIAWVVSMMEFSYEYFLNILLFVFTIGIVVYFMIYIVLPFFSSKLKIKHR</sequence>
<organism evidence="3 4">
    <name type="scientific">Kandleria vitulina</name>
    <dbReference type="NCBI Taxonomy" id="1630"/>
    <lineage>
        <taxon>Bacteria</taxon>
        <taxon>Bacillati</taxon>
        <taxon>Bacillota</taxon>
        <taxon>Erysipelotrichia</taxon>
        <taxon>Erysipelotrichales</taxon>
        <taxon>Coprobacillaceae</taxon>
        <taxon>Kandleria</taxon>
    </lineage>
</organism>
<feature type="transmembrane region" description="Helical" evidence="1">
    <location>
        <begin position="133"/>
        <end position="155"/>
    </location>
</feature>
<keyword evidence="1" id="KW-0812">Transmembrane</keyword>
<dbReference type="AlphaFoldDB" id="A0A1H2U1G6"/>
<dbReference type="PANTHER" id="PTHR36834:SF1">
    <property type="entry name" value="INTEGRAL MEMBRANE PROTEIN"/>
    <property type="match status" value="1"/>
</dbReference>
<dbReference type="STRING" id="1630.SAMN05216514_1205"/>
<evidence type="ECO:0000313" key="4">
    <source>
        <dbReference type="Proteomes" id="UP000182429"/>
    </source>
</evidence>
<dbReference type="PANTHER" id="PTHR36834">
    <property type="entry name" value="MEMBRANE PROTEIN-RELATED"/>
    <property type="match status" value="1"/>
</dbReference>
<feature type="transmembrane region" description="Helical" evidence="1">
    <location>
        <begin position="42"/>
        <end position="62"/>
    </location>
</feature>
<feature type="transmembrane region" description="Helical" evidence="1">
    <location>
        <begin position="167"/>
        <end position="185"/>
    </location>
</feature>